<feature type="compositionally biased region" description="Acidic residues" evidence="1">
    <location>
        <begin position="47"/>
        <end position="56"/>
    </location>
</feature>
<dbReference type="AlphaFoldDB" id="A0AA38FEU8"/>
<keyword evidence="3" id="KW-1185">Reference proteome</keyword>
<evidence type="ECO:0000313" key="3">
    <source>
        <dbReference type="Proteomes" id="UP000824469"/>
    </source>
</evidence>
<dbReference type="EMBL" id="JAHRHJ020000010">
    <property type="protein sequence ID" value="KAH9299052.1"/>
    <property type="molecule type" value="Genomic_DNA"/>
</dbReference>
<gene>
    <name evidence="2" type="ORF">KI387_030734</name>
</gene>
<reference evidence="2 3" key="1">
    <citation type="journal article" date="2021" name="Nat. Plants">
        <title>The Taxus genome provides insights into paclitaxel biosynthesis.</title>
        <authorList>
            <person name="Xiong X."/>
            <person name="Gou J."/>
            <person name="Liao Q."/>
            <person name="Li Y."/>
            <person name="Zhou Q."/>
            <person name="Bi G."/>
            <person name="Li C."/>
            <person name="Du R."/>
            <person name="Wang X."/>
            <person name="Sun T."/>
            <person name="Guo L."/>
            <person name="Liang H."/>
            <person name="Lu P."/>
            <person name="Wu Y."/>
            <person name="Zhang Z."/>
            <person name="Ro D.K."/>
            <person name="Shang Y."/>
            <person name="Huang S."/>
            <person name="Yan J."/>
        </authorList>
    </citation>
    <scope>NUCLEOTIDE SEQUENCE [LARGE SCALE GENOMIC DNA]</scope>
    <source>
        <strain evidence="2">Ta-2019</strain>
    </source>
</reference>
<feature type="non-terminal residue" evidence="2">
    <location>
        <position position="56"/>
    </location>
</feature>
<protein>
    <submittedName>
        <fullName evidence="2">Uncharacterized protein</fullName>
    </submittedName>
</protein>
<proteinExistence type="predicted"/>
<feature type="region of interest" description="Disordered" evidence="1">
    <location>
        <begin position="35"/>
        <end position="56"/>
    </location>
</feature>
<comment type="caution">
    <text evidence="2">The sequence shown here is derived from an EMBL/GenBank/DDBJ whole genome shotgun (WGS) entry which is preliminary data.</text>
</comment>
<organism evidence="2 3">
    <name type="scientific">Taxus chinensis</name>
    <name type="common">Chinese yew</name>
    <name type="synonym">Taxus wallichiana var. chinensis</name>
    <dbReference type="NCBI Taxonomy" id="29808"/>
    <lineage>
        <taxon>Eukaryota</taxon>
        <taxon>Viridiplantae</taxon>
        <taxon>Streptophyta</taxon>
        <taxon>Embryophyta</taxon>
        <taxon>Tracheophyta</taxon>
        <taxon>Spermatophyta</taxon>
        <taxon>Pinopsida</taxon>
        <taxon>Pinidae</taxon>
        <taxon>Conifers II</taxon>
        <taxon>Cupressales</taxon>
        <taxon>Taxaceae</taxon>
        <taxon>Taxus</taxon>
    </lineage>
</organism>
<sequence length="56" mass="6201">MTRKKKVGKCKALPVPEPKDYAKFYSPSTNVFRKTVESPANENVEAGQEDESSPSV</sequence>
<evidence type="ECO:0000313" key="2">
    <source>
        <dbReference type="EMBL" id="KAH9299052.1"/>
    </source>
</evidence>
<evidence type="ECO:0000256" key="1">
    <source>
        <dbReference type="SAM" id="MobiDB-lite"/>
    </source>
</evidence>
<name>A0AA38FEU8_TAXCH</name>
<dbReference type="Proteomes" id="UP000824469">
    <property type="component" value="Unassembled WGS sequence"/>
</dbReference>
<accession>A0AA38FEU8</accession>